<evidence type="ECO:0000313" key="2">
    <source>
        <dbReference type="EMBL" id="DAD65316.1"/>
    </source>
</evidence>
<accession>A0A8S5L6B0</accession>
<protein>
    <submittedName>
        <fullName evidence="2">Uncharacterized protein</fullName>
    </submittedName>
</protein>
<reference evidence="2" key="1">
    <citation type="journal article" date="2021" name="Proc. Natl. Acad. Sci. U.S.A.">
        <title>A Catalog of Tens of Thousands of Viruses from Human Metagenomes Reveals Hidden Associations with Chronic Diseases.</title>
        <authorList>
            <person name="Tisza M.J."/>
            <person name="Buck C.B."/>
        </authorList>
    </citation>
    <scope>NUCLEOTIDE SEQUENCE</scope>
    <source>
        <strain evidence="2">CtOoC8</strain>
    </source>
</reference>
<name>A0A8S5L6B0_9CAUD</name>
<keyword evidence="1" id="KW-0812">Transmembrane</keyword>
<keyword evidence="1" id="KW-1133">Transmembrane helix</keyword>
<dbReference type="EMBL" id="BK014641">
    <property type="protein sequence ID" value="DAD65316.1"/>
    <property type="molecule type" value="Genomic_DNA"/>
</dbReference>
<proteinExistence type="predicted"/>
<organism evidence="2">
    <name type="scientific">Myoviridae sp. ctOoC8</name>
    <dbReference type="NCBI Taxonomy" id="2823542"/>
    <lineage>
        <taxon>Viruses</taxon>
        <taxon>Duplodnaviria</taxon>
        <taxon>Heunggongvirae</taxon>
        <taxon>Uroviricota</taxon>
        <taxon>Caudoviricetes</taxon>
    </lineage>
</organism>
<sequence length="56" mass="6496">MSAISPFRSPFRIWRTYLAENPYISAILFTANGWYFSLFCLLLFIVFIVPFVGANI</sequence>
<feature type="transmembrane region" description="Helical" evidence="1">
    <location>
        <begin position="34"/>
        <end position="54"/>
    </location>
</feature>
<evidence type="ECO:0000256" key="1">
    <source>
        <dbReference type="SAM" id="Phobius"/>
    </source>
</evidence>
<keyword evidence="1" id="KW-0472">Membrane</keyword>